<sequence>MKHPHCNRSHVAHLFWCRGFAPVFFIVAVALIVVAVGSGLYFTVQKSPVENVALPVMDAVIDTIATSTDIIATTSVEVSSTVPIAQTNTKPIVTTPAPEIKKEVPVPTAPKIVPSKPVDCGEGATAETCMFDHIASCTAAKAIFSDEGTGVRVEHTVDGLVGGECPYRSTIIAAPEQYAILEGLNVQCNLPKDQLLKVMQASNETELLQLCTGSYIDILRQARGMTAPTE</sequence>
<dbReference type="STRING" id="1619013.UT41_C0001G0188"/>
<evidence type="ECO:0000256" key="1">
    <source>
        <dbReference type="SAM" id="Phobius"/>
    </source>
</evidence>
<keyword evidence="1" id="KW-0812">Transmembrane</keyword>
<name>A0A0G0N914_9BACT</name>
<evidence type="ECO:0000313" key="3">
    <source>
        <dbReference type="Proteomes" id="UP000034665"/>
    </source>
</evidence>
<evidence type="ECO:0000313" key="2">
    <source>
        <dbReference type="EMBL" id="KKR12644.1"/>
    </source>
</evidence>
<feature type="transmembrane region" description="Helical" evidence="1">
    <location>
        <begin position="20"/>
        <end position="42"/>
    </location>
</feature>
<accession>A0A0G0N914</accession>
<organism evidence="2 3">
    <name type="scientific">Candidatus Wolfebacteria bacterium GW2011_GWC2_39_22</name>
    <dbReference type="NCBI Taxonomy" id="1619013"/>
    <lineage>
        <taxon>Bacteria</taxon>
        <taxon>Candidatus Wolfeibacteriota</taxon>
    </lineage>
</organism>
<gene>
    <name evidence="2" type="ORF">UT41_C0001G0188</name>
</gene>
<dbReference type="Proteomes" id="UP000034665">
    <property type="component" value="Unassembled WGS sequence"/>
</dbReference>
<comment type="caution">
    <text evidence="2">The sequence shown here is derived from an EMBL/GenBank/DDBJ whole genome shotgun (WGS) entry which is preliminary data.</text>
</comment>
<keyword evidence="1" id="KW-1133">Transmembrane helix</keyword>
<dbReference type="AlphaFoldDB" id="A0A0G0N914"/>
<dbReference type="EMBL" id="LBWR01000001">
    <property type="protein sequence ID" value="KKR12644.1"/>
    <property type="molecule type" value="Genomic_DNA"/>
</dbReference>
<proteinExistence type="predicted"/>
<reference evidence="2 3" key="1">
    <citation type="journal article" date="2015" name="Nature">
        <title>rRNA introns, odd ribosomes, and small enigmatic genomes across a large radiation of phyla.</title>
        <authorList>
            <person name="Brown C.T."/>
            <person name="Hug L.A."/>
            <person name="Thomas B.C."/>
            <person name="Sharon I."/>
            <person name="Castelle C.J."/>
            <person name="Singh A."/>
            <person name="Wilkins M.J."/>
            <person name="Williams K.H."/>
            <person name="Banfield J.F."/>
        </authorList>
    </citation>
    <scope>NUCLEOTIDE SEQUENCE [LARGE SCALE GENOMIC DNA]</scope>
</reference>
<protein>
    <submittedName>
        <fullName evidence="2">Uncharacterized protein</fullName>
    </submittedName>
</protein>
<keyword evidence="1" id="KW-0472">Membrane</keyword>